<keyword evidence="3" id="KW-0597">Phosphoprotein</keyword>
<organism evidence="10 11">
    <name type="scientific">Catalinimonas alkaloidigena</name>
    <dbReference type="NCBI Taxonomy" id="1075417"/>
    <lineage>
        <taxon>Bacteria</taxon>
        <taxon>Pseudomonadati</taxon>
        <taxon>Bacteroidota</taxon>
        <taxon>Cytophagia</taxon>
        <taxon>Cytophagales</taxon>
        <taxon>Catalimonadaceae</taxon>
        <taxon>Catalinimonas</taxon>
    </lineage>
</organism>
<dbReference type="InterPro" id="IPR003594">
    <property type="entry name" value="HATPase_dom"/>
</dbReference>
<evidence type="ECO:0000313" key="10">
    <source>
        <dbReference type="EMBL" id="SDL00654.1"/>
    </source>
</evidence>
<dbReference type="InterPro" id="IPR001610">
    <property type="entry name" value="PAC"/>
</dbReference>
<evidence type="ECO:0000256" key="5">
    <source>
        <dbReference type="ARBA" id="ARBA00022777"/>
    </source>
</evidence>
<dbReference type="InterPro" id="IPR004358">
    <property type="entry name" value="Sig_transdc_His_kin-like_C"/>
</dbReference>
<evidence type="ECO:0000256" key="1">
    <source>
        <dbReference type="ARBA" id="ARBA00000085"/>
    </source>
</evidence>
<proteinExistence type="predicted"/>
<dbReference type="Pfam" id="PF02518">
    <property type="entry name" value="HATPase_c"/>
    <property type="match status" value="1"/>
</dbReference>
<evidence type="ECO:0000259" key="9">
    <source>
        <dbReference type="PROSITE" id="PS50113"/>
    </source>
</evidence>
<keyword evidence="6" id="KW-0175">Coiled coil</keyword>
<dbReference type="InterPro" id="IPR000700">
    <property type="entry name" value="PAS-assoc_C"/>
</dbReference>
<dbReference type="PROSITE" id="PS50113">
    <property type="entry name" value="PAC"/>
    <property type="match status" value="4"/>
</dbReference>
<dbReference type="InterPro" id="IPR000014">
    <property type="entry name" value="PAS"/>
</dbReference>
<evidence type="ECO:0000259" key="8">
    <source>
        <dbReference type="PROSITE" id="PS50112"/>
    </source>
</evidence>
<dbReference type="Pfam" id="PF08448">
    <property type="entry name" value="PAS_4"/>
    <property type="match status" value="2"/>
</dbReference>
<dbReference type="InterPro" id="IPR035965">
    <property type="entry name" value="PAS-like_dom_sf"/>
</dbReference>
<keyword evidence="4" id="KW-0808">Transferase</keyword>
<dbReference type="Pfam" id="PF08447">
    <property type="entry name" value="PAS_3"/>
    <property type="match status" value="3"/>
</dbReference>
<dbReference type="InterPro" id="IPR036097">
    <property type="entry name" value="HisK_dim/P_sf"/>
</dbReference>
<gene>
    <name evidence="10" type="ORF">SAMN05421823_104126</name>
</gene>
<dbReference type="SMART" id="SM00091">
    <property type="entry name" value="PAS"/>
    <property type="match status" value="5"/>
</dbReference>
<dbReference type="PRINTS" id="PR00344">
    <property type="entry name" value="BCTRLSENSOR"/>
</dbReference>
<dbReference type="SUPFAM" id="SSF47384">
    <property type="entry name" value="Homodimeric domain of signal transducing histidine kinase"/>
    <property type="match status" value="1"/>
</dbReference>
<evidence type="ECO:0000256" key="2">
    <source>
        <dbReference type="ARBA" id="ARBA00012438"/>
    </source>
</evidence>
<dbReference type="NCBIfam" id="TIGR00229">
    <property type="entry name" value="sensory_box"/>
    <property type="match status" value="4"/>
</dbReference>
<feature type="domain" description="PAC" evidence="9">
    <location>
        <begin position="504"/>
        <end position="556"/>
    </location>
</feature>
<dbReference type="EC" id="2.7.13.3" evidence="2"/>
<dbReference type="InterPro" id="IPR003661">
    <property type="entry name" value="HisK_dim/P_dom"/>
</dbReference>
<dbReference type="FunFam" id="3.30.450.20:FF:000099">
    <property type="entry name" value="Sensory box sensor histidine kinase"/>
    <property type="match status" value="2"/>
</dbReference>
<protein>
    <recommendedName>
        <fullName evidence="2">histidine kinase</fullName>
        <ecNumber evidence="2">2.7.13.3</ecNumber>
    </recommendedName>
</protein>
<dbReference type="SUPFAM" id="SSF55785">
    <property type="entry name" value="PYP-like sensor domain (PAS domain)"/>
    <property type="match status" value="5"/>
</dbReference>
<dbReference type="Proteomes" id="UP000198510">
    <property type="component" value="Unassembled WGS sequence"/>
</dbReference>
<dbReference type="InterPro" id="IPR052162">
    <property type="entry name" value="Sensor_kinase/Photoreceptor"/>
</dbReference>
<dbReference type="PANTHER" id="PTHR43304">
    <property type="entry name" value="PHYTOCHROME-LIKE PROTEIN CPH1"/>
    <property type="match status" value="1"/>
</dbReference>
<feature type="coiled-coil region" evidence="6">
    <location>
        <begin position="673"/>
        <end position="700"/>
    </location>
</feature>
<evidence type="ECO:0000256" key="6">
    <source>
        <dbReference type="SAM" id="Coils"/>
    </source>
</evidence>
<dbReference type="InterPro" id="IPR013656">
    <property type="entry name" value="PAS_4"/>
</dbReference>
<keyword evidence="11" id="KW-1185">Reference proteome</keyword>
<evidence type="ECO:0000313" key="11">
    <source>
        <dbReference type="Proteomes" id="UP000198510"/>
    </source>
</evidence>
<dbReference type="SMART" id="SM00086">
    <property type="entry name" value="PAC"/>
    <property type="match status" value="4"/>
</dbReference>
<dbReference type="STRING" id="1075417.SAMN05421823_104126"/>
<reference evidence="10 11" key="1">
    <citation type="submission" date="2016-10" db="EMBL/GenBank/DDBJ databases">
        <authorList>
            <person name="de Groot N.N."/>
        </authorList>
    </citation>
    <scope>NUCLEOTIDE SEQUENCE [LARGE SCALE GENOMIC DNA]</scope>
    <source>
        <strain evidence="10 11">DSM 25186</strain>
    </source>
</reference>
<feature type="domain" description="Histidine kinase" evidence="7">
    <location>
        <begin position="721"/>
        <end position="935"/>
    </location>
</feature>
<feature type="domain" description="PAC" evidence="9">
    <location>
        <begin position="105"/>
        <end position="157"/>
    </location>
</feature>
<dbReference type="AlphaFoldDB" id="A0A1G9GJ08"/>
<dbReference type="PROSITE" id="PS50112">
    <property type="entry name" value="PAS"/>
    <property type="match status" value="2"/>
</dbReference>
<dbReference type="PROSITE" id="PS50109">
    <property type="entry name" value="HIS_KIN"/>
    <property type="match status" value="1"/>
</dbReference>
<dbReference type="InterPro" id="IPR005467">
    <property type="entry name" value="His_kinase_dom"/>
</dbReference>
<dbReference type="InterPro" id="IPR013655">
    <property type="entry name" value="PAS_fold_3"/>
</dbReference>
<dbReference type="Gene3D" id="3.30.565.10">
    <property type="entry name" value="Histidine kinase-like ATPase, C-terminal domain"/>
    <property type="match status" value="1"/>
</dbReference>
<dbReference type="InterPro" id="IPR036890">
    <property type="entry name" value="HATPase_C_sf"/>
</dbReference>
<feature type="domain" description="PAC" evidence="9">
    <location>
        <begin position="231"/>
        <end position="283"/>
    </location>
</feature>
<keyword evidence="5" id="KW-0418">Kinase</keyword>
<evidence type="ECO:0000259" key="7">
    <source>
        <dbReference type="PROSITE" id="PS50109"/>
    </source>
</evidence>
<dbReference type="Gene3D" id="1.10.287.130">
    <property type="match status" value="1"/>
</dbReference>
<dbReference type="SMART" id="SM00387">
    <property type="entry name" value="HATPase_c"/>
    <property type="match status" value="1"/>
</dbReference>
<dbReference type="RefSeq" id="WP_176956005.1">
    <property type="nucleotide sequence ID" value="NZ_FNFO01000004.1"/>
</dbReference>
<feature type="domain" description="PAS" evidence="8">
    <location>
        <begin position="29"/>
        <end position="101"/>
    </location>
</feature>
<dbReference type="EMBL" id="FNFO01000004">
    <property type="protein sequence ID" value="SDL00654.1"/>
    <property type="molecule type" value="Genomic_DNA"/>
</dbReference>
<accession>A0A1G9GJ08</accession>
<feature type="domain" description="PAC" evidence="9">
    <location>
        <begin position="630"/>
        <end position="682"/>
    </location>
</feature>
<dbReference type="SUPFAM" id="SSF55874">
    <property type="entry name" value="ATPase domain of HSP90 chaperone/DNA topoisomerase II/histidine kinase"/>
    <property type="match status" value="1"/>
</dbReference>
<dbReference type="CDD" id="cd00082">
    <property type="entry name" value="HisKA"/>
    <property type="match status" value="1"/>
</dbReference>
<sequence>MDSLEKKSETDPNALAQKVQALTEALAQAEEQRLLLAKVTNDVLWEWDLDTDLVTWNEHIRTHFGYPWEVVGTRLDAWADCIHPDDHERLVGSIYAALERGEERWEGSYRFRRADGAYVFVQDRGYIVRNAAGKAVRMLGSMRDVSQEQKSRLTITAVLEEYQFMADHMPQMVWRTLPNGDHDYFNQRWYEYTGLTYEQSMKEGWSLVLHPDDYERTLHVWHHSLRTGDLYQIEYRFKRADGTYRWFLGRALPLRDHAGRIVKWFGTCTDIEDQRRASEALQLSQQREREALAVAEAEKQKLHNLIAVAPVGMALLRGKELVFDMANDSFLQIFGRSRDILGQPGRDAFPEISGQGILQTLERVFVSGRAQTGREFKALIDTKGTGEPEESYYDFVFQPLRNAAGAVETVLITALNVSQQVRARKAIESSEQHLRSVFNSMSQIAWTASAGQDGITFFNERWYQYTGLSEAESLGMGWMSVLHPEDVSMIQVRRTSGRLDGTPYEMENRYRRHDGAYRWHLSRVVPNRNDEGKVEFWVGTATDIHEQKMLARALAENEARLKAMFEQTVTGILLLDFNMRILDANERFCQIAARPLDELRTCSWQDISHRSDLIRNMDLFRKLSQTGEAFIAEQRCIRPGGEEVWISNNVSILKKKDGVPRSFMCVCQDITAQKRLEQARQQLSQELASATEEVYESNRELSQTNAQLVRINADLDNFIYAASHDLKAPINNIEGLMRSLIHRLSPEILGTARVAQILSAIGLSIERFKRTVTDLTEVAKLQKNEEVNSQIDLASLIEEVRLDLAHALEDAPGTLEVDVAACEALYFSRKNLKSIVYNLLSNAIKYRSPERPVHILVKSWQEEKHAVLSVTDNGLGMDDTQEQKIFGMFKRLHSHVEGSGVGLYIVKKIMENAEGWIEVSSEVGVGTTFRVYFKQ</sequence>
<dbReference type="CDD" id="cd00130">
    <property type="entry name" value="PAS"/>
    <property type="match status" value="4"/>
</dbReference>
<dbReference type="PANTHER" id="PTHR43304:SF1">
    <property type="entry name" value="PAC DOMAIN-CONTAINING PROTEIN"/>
    <property type="match status" value="1"/>
</dbReference>
<dbReference type="GO" id="GO:0000155">
    <property type="term" value="F:phosphorelay sensor kinase activity"/>
    <property type="evidence" value="ECO:0007669"/>
    <property type="project" value="InterPro"/>
</dbReference>
<dbReference type="Gene3D" id="3.30.450.20">
    <property type="entry name" value="PAS domain"/>
    <property type="match status" value="5"/>
</dbReference>
<name>A0A1G9GJ08_9BACT</name>
<evidence type="ECO:0000256" key="3">
    <source>
        <dbReference type="ARBA" id="ARBA00022553"/>
    </source>
</evidence>
<comment type="catalytic activity">
    <reaction evidence="1">
        <text>ATP + protein L-histidine = ADP + protein N-phospho-L-histidine.</text>
        <dbReference type="EC" id="2.7.13.3"/>
    </reaction>
</comment>
<feature type="domain" description="PAS" evidence="8">
    <location>
        <begin position="430"/>
        <end position="491"/>
    </location>
</feature>
<evidence type="ECO:0000256" key="4">
    <source>
        <dbReference type="ARBA" id="ARBA00022679"/>
    </source>
</evidence>